<gene>
    <name evidence="1" type="ORF">HMPREF3216_00104</name>
</gene>
<dbReference type="PATRIC" id="fig|2702.99.peg.102"/>
<sequence>MLQSHYSKRVNHARMVFLCLFIFARVCLPKPQKREQTRAQ</sequence>
<evidence type="ECO:0000313" key="2">
    <source>
        <dbReference type="Proteomes" id="UP000070558"/>
    </source>
</evidence>
<reference evidence="1 2" key="1">
    <citation type="submission" date="2016-01" db="EMBL/GenBank/DDBJ databases">
        <authorList>
            <person name="Oliw E.H."/>
        </authorList>
    </citation>
    <scope>NUCLEOTIDE SEQUENCE [LARGE SCALE GENOMIC DNA]</scope>
    <source>
        <strain evidence="1 2">GED7760B</strain>
    </source>
</reference>
<dbReference type="AlphaFoldDB" id="A0A133NT17"/>
<dbReference type="Proteomes" id="UP000070558">
    <property type="component" value="Unassembled WGS sequence"/>
</dbReference>
<dbReference type="EMBL" id="LRQA01000005">
    <property type="protein sequence ID" value="KXA19433.1"/>
    <property type="molecule type" value="Genomic_DNA"/>
</dbReference>
<organism evidence="1 2">
    <name type="scientific">Gardnerella vaginalis</name>
    <dbReference type="NCBI Taxonomy" id="2702"/>
    <lineage>
        <taxon>Bacteria</taxon>
        <taxon>Bacillati</taxon>
        <taxon>Actinomycetota</taxon>
        <taxon>Actinomycetes</taxon>
        <taxon>Bifidobacteriales</taxon>
        <taxon>Bifidobacteriaceae</taxon>
        <taxon>Gardnerella</taxon>
    </lineage>
</organism>
<proteinExistence type="predicted"/>
<evidence type="ECO:0000313" key="1">
    <source>
        <dbReference type="EMBL" id="KXA19433.1"/>
    </source>
</evidence>
<accession>A0A133NT17</accession>
<protein>
    <submittedName>
        <fullName evidence="1">Uncharacterized protein</fullName>
    </submittedName>
</protein>
<comment type="caution">
    <text evidence="1">The sequence shown here is derived from an EMBL/GenBank/DDBJ whole genome shotgun (WGS) entry which is preliminary data.</text>
</comment>
<name>A0A133NT17_GARVA</name>